<accession>A0A0L7LFD8</accession>
<dbReference type="STRING" id="104452.A0A0L7LFD8"/>
<organism evidence="1 2">
    <name type="scientific">Operophtera brumata</name>
    <name type="common">Winter moth</name>
    <name type="synonym">Phalaena brumata</name>
    <dbReference type="NCBI Taxonomy" id="104452"/>
    <lineage>
        <taxon>Eukaryota</taxon>
        <taxon>Metazoa</taxon>
        <taxon>Ecdysozoa</taxon>
        <taxon>Arthropoda</taxon>
        <taxon>Hexapoda</taxon>
        <taxon>Insecta</taxon>
        <taxon>Pterygota</taxon>
        <taxon>Neoptera</taxon>
        <taxon>Endopterygota</taxon>
        <taxon>Lepidoptera</taxon>
        <taxon>Glossata</taxon>
        <taxon>Ditrysia</taxon>
        <taxon>Geometroidea</taxon>
        <taxon>Geometridae</taxon>
        <taxon>Larentiinae</taxon>
        <taxon>Operophtera</taxon>
    </lineage>
</organism>
<proteinExistence type="predicted"/>
<comment type="caution">
    <text evidence="1">The sequence shown here is derived from an EMBL/GenBank/DDBJ whole genome shotgun (WGS) entry which is preliminary data.</text>
</comment>
<evidence type="ECO:0000313" key="1">
    <source>
        <dbReference type="EMBL" id="KOB74253.1"/>
    </source>
</evidence>
<sequence>MNTSTSSSAAACGTTRSSRTRRRSTLKCCSTRYEHFYLIFCRSVWHHALKPDAPPLYTEVLFNQGPAPRDLKYLLPKPLLALREPRPAKWASWDGTLFLDVKCGSLLQQRVTRLQAEQAHEIARLVRHVQHLAVNKEVDRLDDCAVYIY</sequence>
<keyword evidence="2" id="KW-1185">Reference proteome</keyword>
<protein>
    <submittedName>
        <fullName evidence="1">Uncharacterized protein</fullName>
    </submittedName>
</protein>
<reference evidence="1 2" key="1">
    <citation type="journal article" date="2015" name="Genome Biol. Evol.">
        <title>The genome of winter moth (Operophtera brumata) provides a genomic perspective on sexual dimorphism and phenology.</title>
        <authorList>
            <person name="Derks M.F."/>
            <person name="Smit S."/>
            <person name="Salis L."/>
            <person name="Schijlen E."/>
            <person name="Bossers A."/>
            <person name="Mateman C."/>
            <person name="Pijl A.S."/>
            <person name="de Ridder D."/>
            <person name="Groenen M.A."/>
            <person name="Visser M.E."/>
            <person name="Megens H.J."/>
        </authorList>
    </citation>
    <scope>NUCLEOTIDE SEQUENCE [LARGE SCALE GENOMIC DNA]</scope>
    <source>
        <strain evidence="1">WM2013NL</strain>
        <tissue evidence="1">Head and thorax</tissue>
    </source>
</reference>
<name>A0A0L7LFD8_OPEBR</name>
<dbReference type="Proteomes" id="UP000037510">
    <property type="component" value="Unassembled WGS sequence"/>
</dbReference>
<evidence type="ECO:0000313" key="2">
    <source>
        <dbReference type="Proteomes" id="UP000037510"/>
    </source>
</evidence>
<dbReference type="EMBL" id="JTDY01001304">
    <property type="protein sequence ID" value="KOB74253.1"/>
    <property type="molecule type" value="Genomic_DNA"/>
</dbReference>
<gene>
    <name evidence="1" type="ORF">OBRU01_10008</name>
</gene>
<dbReference type="AlphaFoldDB" id="A0A0L7LFD8"/>